<dbReference type="Proteomes" id="UP001630127">
    <property type="component" value="Unassembled WGS sequence"/>
</dbReference>
<evidence type="ECO:0000313" key="3">
    <source>
        <dbReference type="Proteomes" id="UP001630127"/>
    </source>
</evidence>
<feature type="transmembrane region" description="Helical" evidence="1">
    <location>
        <begin position="100"/>
        <end position="120"/>
    </location>
</feature>
<keyword evidence="1" id="KW-0472">Membrane</keyword>
<keyword evidence="1" id="KW-1133">Transmembrane helix</keyword>
<gene>
    <name evidence="2" type="ORF">ACH5RR_030349</name>
</gene>
<feature type="transmembrane region" description="Helical" evidence="1">
    <location>
        <begin position="67"/>
        <end position="88"/>
    </location>
</feature>
<name>A0ABD2YZJ2_9GENT</name>
<feature type="transmembrane region" description="Helical" evidence="1">
    <location>
        <begin position="21"/>
        <end position="47"/>
    </location>
</feature>
<accession>A0ABD2YZJ2</accession>
<dbReference type="AlphaFoldDB" id="A0ABD2YZJ2"/>
<dbReference type="EMBL" id="JBJUIK010000012">
    <property type="protein sequence ID" value="KAL3510948.1"/>
    <property type="molecule type" value="Genomic_DNA"/>
</dbReference>
<evidence type="ECO:0000256" key="1">
    <source>
        <dbReference type="SAM" id="Phobius"/>
    </source>
</evidence>
<proteinExistence type="predicted"/>
<protein>
    <submittedName>
        <fullName evidence="2">Uncharacterized protein</fullName>
    </submittedName>
</protein>
<keyword evidence="1" id="KW-0812">Transmembrane</keyword>
<keyword evidence="3" id="KW-1185">Reference proteome</keyword>
<evidence type="ECO:0000313" key="2">
    <source>
        <dbReference type="EMBL" id="KAL3510948.1"/>
    </source>
</evidence>
<sequence>MEDRSKKIPLLLIKNPIKLKPAHQIFSSSSFTCLIISCGAATWLSWIPYEEDAQGNRVPTIVFNGQAVLFHIFAASLMFGFSASFCALFSHHNRPKVFRFSEWCSVLFLIIAAAVLLFSAF</sequence>
<reference evidence="2 3" key="1">
    <citation type="submission" date="2024-11" db="EMBL/GenBank/DDBJ databases">
        <title>A near-complete genome assembly of Cinchona calisaya.</title>
        <authorList>
            <person name="Lian D.C."/>
            <person name="Zhao X.W."/>
            <person name="Wei L."/>
        </authorList>
    </citation>
    <scope>NUCLEOTIDE SEQUENCE [LARGE SCALE GENOMIC DNA]</scope>
    <source>
        <tissue evidence="2">Nenye</tissue>
    </source>
</reference>
<comment type="caution">
    <text evidence="2">The sequence shown here is derived from an EMBL/GenBank/DDBJ whole genome shotgun (WGS) entry which is preliminary data.</text>
</comment>
<organism evidence="2 3">
    <name type="scientific">Cinchona calisaya</name>
    <dbReference type="NCBI Taxonomy" id="153742"/>
    <lineage>
        <taxon>Eukaryota</taxon>
        <taxon>Viridiplantae</taxon>
        <taxon>Streptophyta</taxon>
        <taxon>Embryophyta</taxon>
        <taxon>Tracheophyta</taxon>
        <taxon>Spermatophyta</taxon>
        <taxon>Magnoliopsida</taxon>
        <taxon>eudicotyledons</taxon>
        <taxon>Gunneridae</taxon>
        <taxon>Pentapetalae</taxon>
        <taxon>asterids</taxon>
        <taxon>lamiids</taxon>
        <taxon>Gentianales</taxon>
        <taxon>Rubiaceae</taxon>
        <taxon>Cinchonoideae</taxon>
        <taxon>Cinchoneae</taxon>
        <taxon>Cinchona</taxon>
    </lineage>
</organism>